<sequence length="61" mass="7032">MLACERKETVFSRNVVLNETEPEHQFGESDTSGNFDAQEMFKLLNIDKDIPFNLQAVFSHL</sequence>
<accession>A0A517QUL9</accession>
<name>A0A517QUL9_9PLAN</name>
<keyword evidence="2" id="KW-1185">Reference proteome</keyword>
<proteinExistence type="predicted"/>
<dbReference type="EMBL" id="CP036267">
    <property type="protein sequence ID" value="QDT35315.1"/>
    <property type="molecule type" value="Genomic_DNA"/>
</dbReference>
<evidence type="ECO:0000313" key="2">
    <source>
        <dbReference type="Proteomes" id="UP000315724"/>
    </source>
</evidence>
<gene>
    <name evidence="1" type="ORF">Mal48_45910</name>
</gene>
<reference evidence="1 2" key="1">
    <citation type="submission" date="2019-02" db="EMBL/GenBank/DDBJ databases">
        <title>Deep-cultivation of Planctomycetes and their phenomic and genomic characterization uncovers novel biology.</title>
        <authorList>
            <person name="Wiegand S."/>
            <person name="Jogler M."/>
            <person name="Boedeker C."/>
            <person name="Pinto D."/>
            <person name="Vollmers J."/>
            <person name="Rivas-Marin E."/>
            <person name="Kohn T."/>
            <person name="Peeters S.H."/>
            <person name="Heuer A."/>
            <person name="Rast P."/>
            <person name="Oberbeckmann S."/>
            <person name="Bunk B."/>
            <person name="Jeske O."/>
            <person name="Meyerdierks A."/>
            <person name="Storesund J.E."/>
            <person name="Kallscheuer N."/>
            <person name="Luecker S."/>
            <person name="Lage O.M."/>
            <person name="Pohl T."/>
            <person name="Merkel B.J."/>
            <person name="Hornburger P."/>
            <person name="Mueller R.-W."/>
            <person name="Bruemmer F."/>
            <person name="Labrenz M."/>
            <person name="Spormann A.M."/>
            <person name="Op den Camp H."/>
            <person name="Overmann J."/>
            <person name="Amann R."/>
            <person name="Jetten M.S.M."/>
            <person name="Mascher T."/>
            <person name="Medema M.H."/>
            <person name="Devos D.P."/>
            <person name="Kaster A.-K."/>
            <person name="Ovreas L."/>
            <person name="Rohde M."/>
            <person name="Galperin M.Y."/>
            <person name="Jogler C."/>
        </authorList>
    </citation>
    <scope>NUCLEOTIDE SEQUENCE [LARGE SCALE GENOMIC DNA]</scope>
    <source>
        <strain evidence="1 2">Mal48</strain>
    </source>
</reference>
<dbReference type="KEGG" id="tpol:Mal48_45910"/>
<organism evidence="1 2">
    <name type="scientific">Thalassoglobus polymorphus</name>
    <dbReference type="NCBI Taxonomy" id="2527994"/>
    <lineage>
        <taxon>Bacteria</taxon>
        <taxon>Pseudomonadati</taxon>
        <taxon>Planctomycetota</taxon>
        <taxon>Planctomycetia</taxon>
        <taxon>Planctomycetales</taxon>
        <taxon>Planctomycetaceae</taxon>
        <taxon>Thalassoglobus</taxon>
    </lineage>
</organism>
<protein>
    <submittedName>
        <fullName evidence="1">Uncharacterized protein</fullName>
    </submittedName>
</protein>
<dbReference type="AlphaFoldDB" id="A0A517QUL9"/>
<evidence type="ECO:0000313" key="1">
    <source>
        <dbReference type="EMBL" id="QDT35315.1"/>
    </source>
</evidence>
<dbReference type="Proteomes" id="UP000315724">
    <property type="component" value="Chromosome"/>
</dbReference>